<keyword evidence="1" id="KW-0812">Transmembrane</keyword>
<dbReference type="EMBL" id="JACIJN010000001">
    <property type="protein sequence ID" value="MBB5724571.1"/>
    <property type="molecule type" value="Genomic_DNA"/>
</dbReference>
<keyword evidence="1" id="KW-0472">Membrane</keyword>
<gene>
    <name evidence="2" type="ORF">FHS97_000471</name>
</gene>
<feature type="transmembrane region" description="Helical" evidence="1">
    <location>
        <begin position="27"/>
        <end position="48"/>
    </location>
</feature>
<reference evidence="2 3" key="1">
    <citation type="submission" date="2020-08" db="EMBL/GenBank/DDBJ databases">
        <title>Genomic Encyclopedia of Type Strains, Phase IV (KMG-IV): sequencing the most valuable type-strain genomes for metagenomic binning, comparative biology and taxonomic classification.</title>
        <authorList>
            <person name="Goeker M."/>
        </authorList>
    </citation>
    <scope>NUCLEOTIDE SEQUENCE [LARGE SCALE GENOMIC DNA]</scope>
    <source>
        <strain evidence="2 3">DSM 101535</strain>
    </source>
</reference>
<sequence length="69" mass="7342">MTLLAQLVAGSIAVLVALHYGNREVIGMLAAPGIAIPVVIGGLLILWLEHSCDRCIGTSPFLLLAEFWI</sequence>
<evidence type="ECO:0000313" key="3">
    <source>
        <dbReference type="Proteomes" id="UP000560131"/>
    </source>
</evidence>
<dbReference type="Proteomes" id="UP000560131">
    <property type="component" value="Unassembled WGS sequence"/>
</dbReference>
<keyword evidence="1" id="KW-1133">Transmembrane helix</keyword>
<dbReference type="RefSeq" id="WP_184032865.1">
    <property type="nucleotide sequence ID" value="NZ_BAABAR010000002.1"/>
</dbReference>
<keyword evidence="3" id="KW-1185">Reference proteome</keyword>
<name>A0ABR6N3A3_9SPHN</name>
<evidence type="ECO:0000256" key="1">
    <source>
        <dbReference type="SAM" id="Phobius"/>
    </source>
</evidence>
<comment type="caution">
    <text evidence="2">The sequence shown here is derived from an EMBL/GenBank/DDBJ whole genome shotgun (WGS) entry which is preliminary data.</text>
</comment>
<organism evidence="2 3">
    <name type="scientific">Sphingomonas endophytica</name>
    <dbReference type="NCBI Taxonomy" id="869719"/>
    <lineage>
        <taxon>Bacteria</taxon>
        <taxon>Pseudomonadati</taxon>
        <taxon>Pseudomonadota</taxon>
        <taxon>Alphaproteobacteria</taxon>
        <taxon>Sphingomonadales</taxon>
        <taxon>Sphingomonadaceae</taxon>
        <taxon>Sphingomonas</taxon>
    </lineage>
</organism>
<evidence type="ECO:0000313" key="2">
    <source>
        <dbReference type="EMBL" id="MBB5724571.1"/>
    </source>
</evidence>
<protein>
    <submittedName>
        <fullName evidence="2">Uncharacterized protein</fullName>
    </submittedName>
</protein>
<accession>A0ABR6N3A3</accession>
<proteinExistence type="predicted"/>